<evidence type="ECO:0000313" key="2">
    <source>
        <dbReference type="EMBL" id="EDI7465242.1"/>
    </source>
</evidence>
<name>A0A639BY36_SALET</name>
<dbReference type="EMBL" id="AAMLZP010000046">
    <property type="protein sequence ID" value="EDI7465242.1"/>
    <property type="molecule type" value="Genomic_DNA"/>
</dbReference>
<keyword evidence="1" id="KW-1133">Transmembrane helix</keyword>
<sequence length="76" mass="8786">MKNKITIDNLRWDFAKFIFGFCTFLFILPSLCNNTPVSEVWYFGRGIGMILLIFANTVNGSIFLGKLLSYLEQKKQ</sequence>
<organism evidence="2">
    <name type="scientific">Salmonella enterica subsp. enterica serovar Mbandaka</name>
    <dbReference type="NCBI Taxonomy" id="192954"/>
    <lineage>
        <taxon>Bacteria</taxon>
        <taxon>Pseudomonadati</taxon>
        <taxon>Pseudomonadota</taxon>
        <taxon>Gammaproteobacteria</taxon>
        <taxon>Enterobacterales</taxon>
        <taxon>Enterobacteriaceae</taxon>
        <taxon>Salmonella</taxon>
    </lineage>
</organism>
<proteinExistence type="predicted"/>
<accession>A0A639BY36</accession>
<evidence type="ECO:0000256" key="1">
    <source>
        <dbReference type="SAM" id="Phobius"/>
    </source>
</evidence>
<keyword evidence="1" id="KW-0472">Membrane</keyword>
<keyword evidence="1" id="KW-0812">Transmembrane</keyword>
<gene>
    <name evidence="2" type="ORF">CGA83_19835</name>
</gene>
<feature type="transmembrane region" description="Helical" evidence="1">
    <location>
        <begin position="42"/>
        <end position="65"/>
    </location>
</feature>
<protein>
    <submittedName>
        <fullName evidence="2">Uncharacterized protein</fullName>
    </submittedName>
</protein>
<dbReference type="AlphaFoldDB" id="A0A639BY36"/>
<comment type="caution">
    <text evidence="2">The sequence shown here is derived from an EMBL/GenBank/DDBJ whole genome shotgun (WGS) entry which is preliminary data.</text>
</comment>
<reference evidence="2" key="1">
    <citation type="submission" date="2018-07" db="EMBL/GenBank/DDBJ databases">
        <authorList>
            <person name="Ashton P.M."/>
            <person name="Dallman T."/>
            <person name="Nair S."/>
            <person name="De Pinna E."/>
            <person name="Peters T."/>
            <person name="Grant K."/>
        </authorList>
    </citation>
    <scope>NUCLEOTIDE SEQUENCE</scope>
    <source>
        <strain evidence="2">167025</strain>
    </source>
</reference>